<dbReference type="PANTHER" id="PTHR42695:SF5">
    <property type="entry name" value="GLUTAMINE AMIDOTRANSFERASE YLR126C-RELATED"/>
    <property type="match status" value="1"/>
</dbReference>
<proteinExistence type="predicted"/>
<evidence type="ECO:0000313" key="2">
    <source>
        <dbReference type="EMBL" id="KUJ78233.1"/>
    </source>
</evidence>
<dbReference type="SUPFAM" id="SSF52317">
    <property type="entry name" value="Class I glutamine amidotransferase-like"/>
    <property type="match status" value="1"/>
</dbReference>
<dbReference type="PROSITE" id="PS51273">
    <property type="entry name" value="GATASE_TYPE_1"/>
    <property type="match status" value="1"/>
</dbReference>
<dbReference type="AlphaFoldDB" id="A0A0X3TR82"/>
<dbReference type="EMBL" id="LQBP01000007">
    <property type="protein sequence ID" value="KUJ78233.1"/>
    <property type="molecule type" value="Genomic_DNA"/>
</dbReference>
<keyword evidence="3" id="KW-1185">Reference proteome</keyword>
<dbReference type="RefSeq" id="WP_068337967.1">
    <property type="nucleotide sequence ID" value="NZ_LQBP01000007.1"/>
</dbReference>
<protein>
    <recommendedName>
        <fullName evidence="1">Glutamine amidotransferase domain-containing protein</fullName>
    </recommendedName>
</protein>
<reference evidence="3" key="1">
    <citation type="submission" date="2015-12" db="EMBL/GenBank/DDBJ databases">
        <authorList>
            <person name="Zhang G."/>
            <person name="Stingl U."/>
        </authorList>
    </citation>
    <scope>NUCLEOTIDE SEQUENCE [LARGE SCALE GENOMIC DNA]</scope>
    <source>
        <strain evidence="3">ZGT108</strain>
    </source>
</reference>
<dbReference type="InterPro" id="IPR029062">
    <property type="entry name" value="Class_I_gatase-like"/>
</dbReference>
<dbReference type="GO" id="GO:0005829">
    <property type="term" value="C:cytosol"/>
    <property type="evidence" value="ECO:0007669"/>
    <property type="project" value="TreeGrafter"/>
</dbReference>
<feature type="domain" description="Glutamine amidotransferase" evidence="1">
    <location>
        <begin position="54"/>
        <end position="198"/>
    </location>
</feature>
<dbReference type="OrthoDB" id="9813383at2"/>
<dbReference type="CDD" id="cd01741">
    <property type="entry name" value="GATase1_1"/>
    <property type="match status" value="1"/>
</dbReference>
<dbReference type="STRING" id="1685378.AVO44_13825"/>
<dbReference type="Proteomes" id="UP000053690">
    <property type="component" value="Unassembled WGS sequence"/>
</dbReference>
<evidence type="ECO:0000259" key="1">
    <source>
        <dbReference type="Pfam" id="PF00117"/>
    </source>
</evidence>
<dbReference type="InterPro" id="IPR044992">
    <property type="entry name" value="ChyE-like"/>
</dbReference>
<sequence>MATILIIEGNTPDMVAAGHAGANGFIGTLAALSPDTRVRIANPYAKPVGNDDLRDVDGVIFTGSGVSWSVDAAEGAPQRAAMEIVLASGLPIWGSCNGLQLAMHVLGGTVGASPAGMEVGMALDISLTKAGSVHPMMAGRAPGFGAPCIHRDEVQLLPDGAMLLAGNDHSPVQSVAYERAGVRFWGTQYHPELSSRDIGIYVRDRGIFSDHIGLAEDLEAADSNEAAAARLGTHPDAIVLPARSRELANWLQFVTDG</sequence>
<dbReference type="Pfam" id="PF00117">
    <property type="entry name" value="GATase"/>
    <property type="match status" value="1"/>
</dbReference>
<accession>A0A0X3TR82</accession>
<comment type="caution">
    <text evidence="2">The sequence shown here is derived from an EMBL/GenBank/DDBJ whole genome shotgun (WGS) entry which is preliminary data.</text>
</comment>
<evidence type="ECO:0000313" key="3">
    <source>
        <dbReference type="Proteomes" id="UP000053690"/>
    </source>
</evidence>
<name>A0A0X3TR82_9RHOB</name>
<dbReference type="InterPro" id="IPR017926">
    <property type="entry name" value="GATASE"/>
</dbReference>
<dbReference type="PANTHER" id="PTHR42695">
    <property type="entry name" value="GLUTAMINE AMIDOTRANSFERASE YLR126C-RELATED"/>
    <property type="match status" value="1"/>
</dbReference>
<dbReference type="Gene3D" id="3.40.50.880">
    <property type="match status" value="1"/>
</dbReference>
<gene>
    <name evidence="2" type="ORF">AVO44_13825</name>
</gene>
<organism evidence="2 3">
    <name type="scientific">Ruegeria profundi</name>
    <dbReference type="NCBI Taxonomy" id="1685378"/>
    <lineage>
        <taxon>Bacteria</taxon>
        <taxon>Pseudomonadati</taxon>
        <taxon>Pseudomonadota</taxon>
        <taxon>Alphaproteobacteria</taxon>
        <taxon>Rhodobacterales</taxon>
        <taxon>Roseobacteraceae</taxon>
        <taxon>Ruegeria</taxon>
    </lineage>
</organism>